<feature type="transmembrane region" description="Helical" evidence="7">
    <location>
        <begin position="110"/>
        <end position="135"/>
    </location>
</feature>
<accession>A0A0B7KIP9</accession>
<evidence type="ECO:0000256" key="7">
    <source>
        <dbReference type="SAM" id="Phobius"/>
    </source>
</evidence>
<protein>
    <recommendedName>
        <fullName evidence="9">Choline transporter</fullName>
    </recommendedName>
</protein>
<evidence type="ECO:0000256" key="3">
    <source>
        <dbReference type="ARBA" id="ARBA00022692"/>
    </source>
</evidence>
<dbReference type="InterPro" id="IPR002293">
    <property type="entry name" value="AA/rel_permease1"/>
</dbReference>
<evidence type="ECO:0000256" key="4">
    <source>
        <dbReference type="ARBA" id="ARBA00022989"/>
    </source>
</evidence>
<evidence type="ECO:0000313" key="8">
    <source>
        <dbReference type="EMBL" id="CEO54566.1"/>
    </source>
</evidence>
<keyword evidence="5 7" id="KW-0472">Membrane</keyword>
<organism evidence="8">
    <name type="scientific">Bionectria ochroleuca</name>
    <name type="common">Gliocladium roseum</name>
    <dbReference type="NCBI Taxonomy" id="29856"/>
    <lineage>
        <taxon>Eukaryota</taxon>
        <taxon>Fungi</taxon>
        <taxon>Dikarya</taxon>
        <taxon>Ascomycota</taxon>
        <taxon>Pezizomycotina</taxon>
        <taxon>Sordariomycetes</taxon>
        <taxon>Hypocreomycetidae</taxon>
        <taxon>Hypocreales</taxon>
        <taxon>Bionectriaceae</taxon>
        <taxon>Clonostachys</taxon>
    </lineage>
</organism>
<feature type="transmembrane region" description="Helical" evidence="7">
    <location>
        <begin position="269"/>
        <end position="288"/>
    </location>
</feature>
<dbReference type="PANTHER" id="PTHR45649">
    <property type="entry name" value="AMINO-ACID PERMEASE BAT1"/>
    <property type="match status" value="1"/>
</dbReference>
<feature type="transmembrane region" description="Helical" evidence="7">
    <location>
        <begin position="352"/>
        <end position="373"/>
    </location>
</feature>
<feature type="transmembrane region" description="Helical" evidence="7">
    <location>
        <begin position="309"/>
        <end position="332"/>
    </location>
</feature>
<feature type="transmembrane region" description="Helical" evidence="7">
    <location>
        <begin position="80"/>
        <end position="104"/>
    </location>
</feature>
<gene>
    <name evidence="8" type="ORF">BN869_000010624_1</name>
</gene>
<feature type="transmembrane region" description="Helical" evidence="7">
    <location>
        <begin position="473"/>
        <end position="501"/>
    </location>
</feature>
<dbReference type="EMBL" id="CDPU01000043">
    <property type="protein sequence ID" value="CEO54566.1"/>
    <property type="molecule type" value="Genomic_DNA"/>
</dbReference>
<feature type="transmembrane region" description="Helical" evidence="7">
    <location>
        <begin position="507"/>
        <end position="528"/>
    </location>
</feature>
<evidence type="ECO:0000256" key="6">
    <source>
        <dbReference type="SAM" id="MobiDB-lite"/>
    </source>
</evidence>
<dbReference type="AlphaFoldDB" id="A0A0B7KIP9"/>
<keyword evidence="2" id="KW-0813">Transport</keyword>
<comment type="subcellular location">
    <subcellularLocation>
        <location evidence="1">Membrane</location>
        <topology evidence="1">Multi-pass membrane protein</topology>
    </subcellularLocation>
</comment>
<dbReference type="Gene3D" id="1.20.1740.10">
    <property type="entry name" value="Amino acid/polyamine transporter I"/>
    <property type="match status" value="1"/>
</dbReference>
<keyword evidence="4 7" id="KW-1133">Transmembrane helix</keyword>
<sequence length="553" mass="61326">MRLYSHLTRSHFSIQAEKIQKHNKMEHQNARDVNGKEKSDESRESITEGITGRYANIDDAILRANGHEAAMRRQFNWLSALGLGFSITNSWVGYLSCFGQNLIYGGPQSAIFGLIVAFVAQFIVTLGLSEIASAFPSSGGQYHFCYIIAPKKSKRFTAFVIGWLSVIAWWIVTCSGVSLFAITLSGVINFWIPDFVASQWQVYLIYVATGLFTVTPVIFASKHLAWVVQFALWASILGFLLFLFVSTGMHSTVKDSSFLTDSGFGTSGWNSSTAWLLGIANAMYAFGATDGAIHISEEMEQPGRRVPQVMIMTMIVGMVTCFPLMVALLLFVKDLDAIIASPLPSMELVYQATGSRSVTMFLVAVLLLTYFTCLPSQWVTDGRLAWAFARDNGVPYPDYFAHINPKMELPLRTTIAAFIFFTLYGLLYLASTTAFNSIITSAVLFLNITYAVPQGILLLQGREKTLPTRYLRLGYLGYFCNLFSILFIALLGVLVCMPPAIPVTVQSMNYTSVVMVGLFSIVIILWFVHGKRNFNGPKIDWELLEASNTALLA</sequence>
<feature type="region of interest" description="Disordered" evidence="6">
    <location>
        <begin position="21"/>
        <end position="45"/>
    </location>
</feature>
<feature type="transmembrane region" description="Helical" evidence="7">
    <location>
        <begin position="156"/>
        <end position="188"/>
    </location>
</feature>
<keyword evidence="3 7" id="KW-0812">Transmembrane</keyword>
<dbReference type="PANTHER" id="PTHR45649:SF11">
    <property type="entry name" value="TRANSPORTER, PUTATIVE (EUROFUNG)-RELATED"/>
    <property type="match status" value="1"/>
</dbReference>
<proteinExistence type="predicted"/>
<evidence type="ECO:0000256" key="1">
    <source>
        <dbReference type="ARBA" id="ARBA00004141"/>
    </source>
</evidence>
<feature type="transmembrane region" description="Helical" evidence="7">
    <location>
        <begin position="434"/>
        <end position="452"/>
    </location>
</feature>
<evidence type="ECO:0000256" key="5">
    <source>
        <dbReference type="ARBA" id="ARBA00023136"/>
    </source>
</evidence>
<feature type="transmembrane region" description="Helical" evidence="7">
    <location>
        <begin position="200"/>
        <end position="219"/>
    </location>
</feature>
<dbReference type="GO" id="GO:0022857">
    <property type="term" value="F:transmembrane transporter activity"/>
    <property type="evidence" value="ECO:0007669"/>
    <property type="project" value="InterPro"/>
</dbReference>
<evidence type="ECO:0008006" key="9">
    <source>
        <dbReference type="Google" id="ProtNLM"/>
    </source>
</evidence>
<dbReference type="PIRSF" id="PIRSF006060">
    <property type="entry name" value="AA_transporter"/>
    <property type="match status" value="1"/>
</dbReference>
<dbReference type="GO" id="GO:0016020">
    <property type="term" value="C:membrane"/>
    <property type="evidence" value="ECO:0007669"/>
    <property type="project" value="UniProtKB-SubCell"/>
</dbReference>
<dbReference type="Pfam" id="PF13520">
    <property type="entry name" value="AA_permease_2"/>
    <property type="match status" value="1"/>
</dbReference>
<reference evidence="8" key="1">
    <citation type="submission" date="2015-01" db="EMBL/GenBank/DDBJ databases">
        <authorList>
            <person name="Durling Mikael"/>
        </authorList>
    </citation>
    <scope>NUCLEOTIDE SEQUENCE</scope>
</reference>
<name>A0A0B7KIP9_BIOOC</name>
<feature type="transmembrane region" description="Helical" evidence="7">
    <location>
        <begin position="409"/>
        <end position="428"/>
    </location>
</feature>
<feature type="transmembrane region" description="Helical" evidence="7">
    <location>
        <begin position="226"/>
        <end position="249"/>
    </location>
</feature>
<evidence type="ECO:0000256" key="2">
    <source>
        <dbReference type="ARBA" id="ARBA00022448"/>
    </source>
</evidence>